<dbReference type="HOGENOM" id="CLU_1216297_0_0_1"/>
<dbReference type="SMART" id="SM00353">
    <property type="entry name" value="HLH"/>
    <property type="match status" value="1"/>
</dbReference>
<evidence type="ECO:0000256" key="1">
    <source>
        <dbReference type="ARBA" id="ARBA00004123"/>
    </source>
</evidence>
<dbReference type="GO" id="GO:0005634">
    <property type="term" value="C:nucleus"/>
    <property type="evidence" value="ECO:0007669"/>
    <property type="project" value="UniProtKB-SubCell"/>
</dbReference>
<dbReference type="Pfam" id="PF00010">
    <property type="entry name" value="HLH"/>
    <property type="match status" value="1"/>
</dbReference>
<evidence type="ECO:0000256" key="5">
    <source>
        <dbReference type="ARBA" id="ARBA00023242"/>
    </source>
</evidence>
<comment type="subcellular location">
    <subcellularLocation>
        <location evidence="1">Nucleus</location>
    </subcellularLocation>
</comment>
<feature type="domain" description="BHLH" evidence="7">
    <location>
        <begin position="50"/>
        <end position="99"/>
    </location>
</feature>
<dbReference type="CDD" id="cd11454">
    <property type="entry name" value="bHLH_AtIND_like"/>
    <property type="match status" value="1"/>
</dbReference>
<dbReference type="InterPro" id="IPR045843">
    <property type="entry name" value="IND-like"/>
</dbReference>
<dbReference type="STRING" id="77586.A0A0D9V7E7"/>
<dbReference type="AlphaFoldDB" id="A0A0D9V7E7"/>
<dbReference type="Proteomes" id="UP000032180">
    <property type="component" value="Chromosome 1"/>
</dbReference>
<dbReference type="SUPFAM" id="SSF47459">
    <property type="entry name" value="HLH, helix-loop-helix DNA-binding domain"/>
    <property type="match status" value="1"/>
</dbReference>
<evidence type="ECO:0000256" key="3">
    <source>
        <dbReference type="ARBA" id="ARBA00023015"/>
    </source>
</evidence>
<dbReference type="GO" id="GO:0046983">
    <property type="term" value="F:protein dimerization activity"/>
    <property type="evidence" value="ECO:0007669"/>
    <property type="project" value="InterPro"/>
</dbReference>
<dbReference type="InterPro" id="IPR011598">
    <property type="entry name" value="bHLH_dom"/>
</dbReference>
<evidence type="ECO:0000256" key="6">
    <source>
        <dbReference type="SAM" id="MobiDB-lite"/>
    </source>
</evidence>
<dbReference type="GO" id="GO:2000032">
    <property type="term" value="P:regulation of secondary shoot formation"/>
    <property type="evidence" value="ECO:0007669"/>
    <property type="project" value="EnsemblPlants"/>
</dbReference>
<evidence type="ECO:0000256" key="2">
    <source>
        <dbReference type="ARBA" id="ARBA00005510"/>
    </source>
</evidence>
<dbReference type="eggNOG" id="ENOG502S37F">
    <property type="taxonomic scope" value="Eukaryota"/>
</dbReference>
<reference evidence="8 9" key="1">
    <citation type="submission" date="2012-08" db="EMBL/GenBank/DDBJ databases">
        <title>Oryza genome evolution.</title>
        <authorList>
            <person name="Wing R.A."/>
        </authorList>
    </citation>
    <scope>NUCLEOTIDE SEQUENCE</scope>
</reference>
<proteinExistence type="inferred from homology"/>
<evidence type="ECO:0000313" key="8">
    <source>
        <dbReference type="EnsemblPlants" id="LPERR01G31030.1"/>
    </source>
</evidence>
<dbReference type="PANTHER" id="PTHR45914:SF2">
    <property type="entry name" value="TRANSCRIPTION FACTOR BHLH140-LIKE PROTEIN"/>
    <property type="match status" value="1"/>
</dbReference>
<dbReference type="EnsemblPlants" id="LPERR01G31030.1">
    <property type="protein sequence ID" value="LPERR01G31030.1"/>
    <property type="gene ID" value="LPERR01G31030"/>
</dbReference>
<reference evidence="9" key="2">
    <citation type="submission" date="2013-12" db="EMBL/GenBank/DDBJ databases">
        <authorList>
            <person name="Yu Y."/>
            <person name="Lee S."/>
            <person name="de Baynast K."/>
            <person name="Wissotski M."/>
            <person name="Liu L."/>
            <person name="Talag J."/>
            <person name="Goicoechea J."/>
            <person name="Angelova A."/>
            <person name="Jetty R."/>
            <person name="Kudrna D."/>
            <person name="Golser W."/>
            <person name="Rivera L."/>
            <person name="Zhang J."/>
            <person name="Wing R."/>
        </authorList>
    </citation>
    <scope>NUCLEOTIDE SEQUENCE</scope>
</reference>
<accession>A0A0D9V7E7</accession>
<keyword evidence="4" id="KW-0804">Transcription</keyword>
<dbReference type="PROSITE" id="PS50888">
    <property type="entry name" value="BHLH"/>
    <property type="match status" value="1"/>
</dbReference>
<name>A0A0D9V7E7_9ORYZ</name>
<keyword evidence="9" id="KW-1185">Reference proteome</keyword>
<dbReference type="PANTHER" id="PTHR45914">
    <property type="entry name" value="TRANSCRIPTION FACTOR HEC3-RELATED"/>
    <property type="match status" value="1"/>
</dbReference>
<dbReference type="GO" id="GO:0003700">
    <property type="term" value="F:DNA-binding transcription factor activity"/>
    <property type="evidence" value="ECO:0007669"/>
    <property type="project" value="InterPro"/>
</dbReference>
<dbReference type="Gene3D" id="4.10.280.10">
    <property type="entry name" value="Helix-loop-helix DNA-binding domain"/>
    <property type="match status" value="1"/>
</dbReference>
<dbReference type="Gramene" id="LPERR01G31030.1">
    <property type="protein sequence ID" value="LPERR01G31030.1"/>
    <property type="gene ID" value="LPERR01G31030"/>
</dbReference>
<dbReference type="InterPro" id="IPR036638">
    <property type="entry name" value="HLH_DNA-bd_sf"/>
</dbReference>
<reference evidence="8" key="3">
    <citation type="submission" date="2015-04" db="UniProtKB">
        <authorList>
            <consortium name="EnsemblPlants"/>
        </authorList>
    </citation>
    <scope>IDENTIFICATION</scope>
</reference>
<sequence length="228" mass="24776">MDPYHYENMHDPRGFPMHPQPYHLHPAAVLGVGEGRTMRGGGRRRPGAKLSTDPQSVAARERRHRISDRFRVLRSLVPGGSKMDTVSMLEQAIHYVKFLKAQVTLHQAALVEHEESCHADLASAAEAAAFAAADAEAAVEFEPNHRRSAGDDDDAVMTMEMPPVPVQESVVGYGSDVIAAHRQLLMSGAAAHDLPPLPCCVFVQETDPSCYSVCNVHGEEATGVRGSY</sequence>
<keyword evidence="5" id="KW-0539">Nucleus</keyword>
<feature type="region of interest" description="Disordered" evidence="6">
    <location>
        <begin position="33"/>
        <end position="56"/>
    </location>
</feature>
<comment type="similarity">
    <text evidence="2">Belongs to the bHLH protein family.</text>
</comment>
<keyword evidence="3" id="KW-0805">Transcription regulation</keyword>
<organism evidence="8 9">
    <name type="scientific">Leersia perrieri</name>
    <dbReference type="NCBI Taxonomy" id="77586"/>
    <lineage>
        <taxon>Eukaryota</taxon>
        <taxon>Viridiplantae</taxon>
        <taxon>Streptophyta</taxon>
        <taxon>Embryophyta</taxon>
        <taxon>Tracheophyta</taxon>
        <taxon>Spermatophyta</taxon>
        <taxon>Magnoliopsida</taxon>
        <taxon>Liliopsida</taxon>
        <taxon>Poales</taxon>
        <taxon>Poaceae</taxon>
        <taxon>BOP clade</taxon>
        <taxon>Oryzoideae</taxon>
        <taxon>Oryzeae</taxon>
        <taxon>Oryzinae</taxon>
        <taxon>Leersia</taxon>
    </lineage>
</organism>
<dbReference type="GO" id="GO:0045893">
    <property type="term" value="P:positive regulation of DNA-templated transcription"/>
    <property type="evidence" value="ECO:0007669"/>
    <property type="project" value="EnsemblPlants"/>
</dbReference>
<protein>
    <recommendedName>
        <fullName evidence="7">BHLH domain-containing protein</fullName>
    </recommendedName>
</protein>
<dbReference type="FunFam" id="4.10.280.10:FF:000089">
    <property type="entry name" value="Transcription factor LAX PANICLE"/>
    <property type="match status" value="1"/>
</dbReference>
<evidence type="ECO:0000259" key="7">
    <source>
        <dbReference type="PROSITE" id="PS50888"/>
    </source>
</evidence>
<evidence type="ECO:0000256" key="4">
    <source>
        <dbReference type="ARBA" id="ARBA00023163"/>
    </source>
</evidence>
<evidence type="ECO:0000313" key="9">
    <source>
        <dbReference type="Proteomes" id="UP000032180"/>
    </source>
</evidence>